<dbReference type="EMBL" id="DXAY01000054">
    <property type="protein sequence ID" value="HIZ74083.1"/>
    <property type="molecule type" value="Genomic_DNA"/>
</dbReference>
<evidence type="ECO:0000313" key="3">
    <source>
        <dbReference type="Proteomes" id="UP000824116"/>
    </source>
</evidence>
<feature type="region of interest" description="Disordered" evidence="1">
    <location>
        <begin position="338"/>
        <end position="368"/>
    </location>
</feature>
<evidence type="ECO:0000256" key="1">
    <source>
        <dbReference type="SAM" id="MobiDB-lite"/>
    </source>
</evidence>
<name>A0A9D2G6M0_9FIRM</name>
<gene>
    <name evidence="2" type="ORF">H9723_02400</name>
</gene>
<proteinExistence type="predicted"/>
<dbReference type="Pfam" id="PF14903">
    <property type="entry name" value="WG_beta_rep"/>
    <property type="match status" value="2"/>
</dbReference>
<feature type="non-terminal residue" evidence="2">
    <location>
        <position position="1"/>
    </location>
</feature>
<organism evidence="2 3">
    <name type="scientific">Candidatus Mediterraneibacter stercoravium</name>
    <dbReference type="NCBI Taxonomy" id="2838685"/>
    <lineage>
        <taxon>Bacteria</taxon>
        <taxon>Bacillati</taxon>
        <taxon>Bacillota</taxon>
        <taxon>Clostridia</taxon>
        <taxon>Lachnospirales</taxon>
        <taxon>Lachnospiraceae</taxon>
        <taxon>Mediterraneibacter</taxon>
    </lineage>
</organism>
<dbReference type="Proteomes" id="UP000824116">
    <property type="component" value="Unassembled WGS sequence"/>
</dbReference>
<protein>
    <submittedName>
        <fullName evidence="2">WG repeat-containing protein</fullName>
    </submittedName>
</protein>
<sequence>LRLVDTYVLMEEYDRAVETAEEAKEAVSAEDRQEFDDIILKWENVIEYTWVTEPEIEAENITFIQAGDSEDFSLNEREKQRDSDYAVIVRDGLLGLIRSDGTIAAETEYTSIIVFSDGKYLMTRNEPKYESSMNAEWTSYFFDEETGEVTIAEGLGGGFDLGGMYYYCGGLHNVNEAYTYLEDMGYRFSEPDTAIPVQRSDELFGGTGNYRDWLSGNYAVYNDGTLTTDFIYEECGSESGGLIAAKMDGKWGYITVDGTVIIPFEYDPSWQLYDGWGMKECCYAASEGFIPLVKDGVWEMRDTAGNVVIPGGVFDAICPVYNGKCWVQKDGKWGVVRLGPEISGPEEESEDATDDSGTEPKTEKSEEELRAILGESSSDQILSFEYDDYDGDGFSEAFAVTSPAGYDSQGSCTDAGVWYITSDGNCTRLREGAIVSGYQEKLTTGGREFLVLRISQDGSESMCYVFGVRDGETYEPQVSGQYNDFTTAKYDDYTYVGVKSDSRSTESKEFVFDSDSGEFVER</sequence>
<reference evidence="2" key="2">
    <citation type="submission" date="2021-04" db="EMBL/GenBank/DDBJ databases">
        <authorList>
            <person name="Gilroy R."/>
        </authorList>
    </citation>
    <scope>NUCLEOTIDE SEQUENCE</scope>
    <source>
        <strain evidence="2">CHK196-3914</strain>
    </source>
</reference>
<accession>A0A9D2G6M0</accession>
<feature type="compositionally biased region" description="Acidic residues" evidence="1">
    <location>
        <begin position="344"/>
        <end position="357"/>
    </location>
</feature>
<feature type="compositionally biased region" description="Basic and acidic residues" evidence="1">
    <location>
        <begin position="358"/>
        <end position="368"/>
    </location>
</feature>
<comment type="caution">
    <text evidence="2">The sequence shown here is derived from an EMBL/GenBank/DDBJ whole genome shotgun (WGS) entry which is preliminary data.</text>
</comment>
<dbReference type="InterPro" id="IPR032774">
    <property type="entry name" value="WG_beta_rep"/>
</dbReference>
<dbReference type="AlphaFoldDB" id="A0A9D2G6M0"/>
<evidence type="ECO:0000313" key="2">
    <source>
        <dbReference type="EMBL" id="HIZ74083.1"/>
    </source>
</evidence>
<reference evidence="2" key="1">
    <citation type="journal article" date="2021" name="PeerJ">
        <title>Extensive microbial diversity within the chicken gut microbiome revealed by metagenomics and culture.</title>
        <authorList>
            <person name="Gilroy R."/>
            <person name="Ravi A."/>
            <person name="Getino M."/>
            <person name="Pursley I."/>
            <person name="Horton D.L."/>
            <person name="Alikhan N.F."/>
            <person name="Baker D."/>
            <person name="Gharbi K."/>
            <person name="Hall N."/>
            <person name="Watson M."/>
            <person name="Adriaenssens E.M."/>
            <person name="Foster-Nyarko E."/>
            <person name="Jarju S."/>
            <person name="Secka A."/>
            <person name="Antonio M."/>
            <person name="Oren A."/>
            <person name="Chaudhuri R.R."/>
            <person name="La Ragione R."/>
            <person name="Hildebrand F."/>
            <person name="Pallen M.J."/>
        </authorList>
    </citation>
    <scope>NUCLEOTIDE SEQUENCE</scope>
    <source>
        <strain evidence="2">CHK196-3914</strain>
    </source>
</reference>